<feature type="compositionally biased region" description="Low complexity" evidence="1">
    <location>
        <begin position="242"/>
        <end position="255"/>
    </location>
</feature>
<feature type="compositionally biased region" description="Low complexity" evidence="1">
    <location>
        <begin position="224"/>
        <end position="234"/>
    </location>
</feature>
<keyword evidence="2" id="KW-0472">Membrane</keyword>
<accession>A0ABN3EHG6</accession>
<protein>
    <submittedName>
        <fullName evidence="3">Uncharacterized protein</fullName>
    </submittedName>
</protein>
<organism evidence="3 4">
    <name type="scientific">Kitasatospora cystarginea</name>
    <dbReference type="NCBI Taxonomy" id="58350"/>
    <lineage>
        <taxon>Bacteria</taxon>
        <taxon>Bacillati</taxon>
        <taxon>Actinomycetota</taxon>
        <taxon>Actinomycetes</taxon>
        <taxon>Kitasatosporales</taxon>
        <taxon>Streptomycetaceae</taxon>
        <taxon>Kitasatospora</taxon>
    </lineage>
</organism>
<keyword evidence="2" id="KW-1133">Transmembrane helix</keyword>
<feature type="region of interest" description="Disordered" evidence="1">
    <location>
        <begin position="159"/>
        <end position="270"/>
    </location>
</feature>
<evidence type="ECO:0000313" key="4">
    <source>
        <dbReference type="Proteomes" id="UP001500305"/>
    </source>
</evidence>
<dbReference type="EMBL" id="BAAATR010000023">
    <property type="protein sequence ID" value="GAA2258774.1"/>
    <property type="molecule type" value="Genomic_DNA"/>
</dbReference>
<dbReference type="Proteomes" id="UP001500305">
    <property type="component" value="Unassembled WGS sequence"/>
</dbReference>
<proteinExistence type="predicted"/>
<evidence type="ECO:0000313" key="3">
    <source>
        <dbReference type="EMBL" id="GAA2258774.1"/>
    </source>
</evidence>
<evidence type="ECO:0000256" key="2">
    <source>
        <dbReference type="SAM" id="Phobius"/>
    </source>
</evidence>
<feature type="transmembrane region" description="Helical" evidence="2">
    <location>
        <begin position="128"/>
        <end position="150"/>
    </location>
</feature>
<name>A0ABN3EHG6_9ACTN</name>
<gene>
    <name evidence="3" type="ORF">GCM10010430_48550</name>
</gene>
<keyword evidence="2" id="KW-0812">Transmembrane</keyword>
<comment type="caution">
    <text evidence="3">The sequence shown here is derived from an EMBL/GenBank/DDBJ whole genome shotgun (WGS) entry which is preliminary data.</text>
</comment>
<feature type="transmembrane region" description="Helical" evidence="2">
    <location>
        <begin position="21"/>
        <end position="43"/>
    </location>
</feature>
<reference evidence="3 4" key="1">
    <citation type="journal article" date="2019" name="Int. J. Syst. Evol. Microbiol.">
        <title>The Global Catalogue of Microorganisms (GCM) 10K type strain sequencing project: providing services to taxonomists for standard genome sequencing and annotation.</title>
        <authorList>
            <consortium name="The Broad Institute Genomics Platform"/>
            <consortium name="The Broad Institute Genome Sequencing Center for Infectious Disease"/>
            <person name="Wu L."/>
            <person name="Ma J."/>
        </authorList>
    </citation>
    <scope>NUCLEOTIDE SEQUENCE [LARGE SCALE GENOMIC DNA]</scope>
    <source>
        <strain evidence="3 4">JCM 7356</strain>
    </source>
</reference>
<evidence type="ECO:0000256" key="1">
    <source>
        <dbReference type="SAM" id="MobiDB-lite"/>
    </source>
</evidence>
<sequence>MPQQRGQGGPQTAEPPATGRARIDLTVAQVAASALAAVVGAVLASELGVYGTILGAAVVSTGATTGGALFQHLFKRTGEQLRSAVDRGPGATVNRLRQVPAGEPAEISPEWNAPQTVRARRRWTWRTYSVVSGLVFVLAMTPILAVELIADKPMHSIVTGDGHSSGTSLNPGRRPAPSVPADRPSAGGTADPSAAPSGAPADSPGATPSGRHSPSATPSPAPSGSPSSSPTAEPSTPPAPSPSSGTTTGTGTDDGAGQRDRGAGTAAPTP</sequence>
<feature type="compositionally biased region" description="Low complexity" evidence="1">
    <location>
        <begin position="184"/>
        <end position="216"/>
    </location>
</feature>
<keyword evidence="4" id="KW-1185">Reference proteome</keyword>
<feature type="transmembrane region" description="Helical" evidence="2">
    <location>
        <begin position="49"/>
        <end position="70"/>
    </location>
</feature>